<dbReference type="Gene3D" id="3.30.160.710">
    <property type="match status" value="5"/>
</dbReference>
<dbReference type="PANTHER" id="PTHR44103">
    <property type="entry name" value="PROPROTEIN CONVERTASE P"/>
    <property type="match status" value="1"/>
</dbReference>
<dbReference type="Proteomes" id="UP000185003">
    <property type="component" value="Unassembled WGS sequence"/>
</dbReference>
<dbReference type="InterPro" id="IPR036116">
    <property type="entry name" value="FN3_sf"/>
</dbReference>
<evidence type="ECO:0000256" key="1">
    <source>
        <dbReference type="ARBA" id="ARBA00022729"/>
    </source>
</evidence>
<dbReference type="InterPro" id="IPR028994">
    <property type="entry name" value="Integrin_alpha_N"/>
</dbReference>
<accession>A0A1N6JLL7</accession>
<dbReference type="InterPro" id="IPR013783">
    <property type="entry name" value="Ig-like_fold"/>
</dbReference>
<evidence type="ECO:0000313" key="4">
    <source>
        <dbReference type="EMBL" id="SIO45262.1"/>
    </source>
</evidence>
<dbReference type="InterPro" id="IPR003961">
    <property type="entry name" value="FN3_dom"/>
</dbReference>
<feature type="domain" description="Fibronectin type-III" evidence="3">
    <location>
        <begin position="406"/>
        <end position="523"/>
    </location>
</feature>
<dbReference type="Gene3D" id="2.60.40.1080">
    <property type="match status" value="4"/>
</dbReference>
<protein>
    <submittedName>
        <fullName evidence="4">Gliding motility-associated C-terminal domain-containing protein</fullName>
    </submittedName>
</protein>
<dbReference type="InterPro" id="IPR041286">
    <property type="entry name" value="MBG_2"/>
</dbReference>
<dbReference type="EMBL" id="FSRA01000002">
    <property type="protein sequence ID" value="SIO45262.1"/>
    <property type="molecule type" value="Genomic_DNA"/>
</dbReference>
<sequence length="2071" mass="214070">MVVSTKTNNMIRYILSFLLCLCFTTGLKAQFTDVTNVAPGMPALQNSAVAWGDYDNDGDLDLLITGSVNTTTALSAIYRNRGDGTFENSNISLPAVAFSAVAWGDYDNDGDLDLILTGSSSAATNGATYIYRNTGGAFTDSGIQFFLGLKEGSVAWGDYDNDGDLDLLFTGVSGSNVISRVYRNNGDQTFTNSGNTLINVSASAAAWGDYDNDGDLDILITGVIGSGQPNAGQRTSKIYRNRGDGTFEDSAIPLHGVSNSAVAWGDYDNDGFLDIILTGYDNGFDVVSKIYHNNGNGTFTDIGSTIPGVHHGSVAWGDYDNDGSPDLLITGQTLLGTRISSIYRNTGGGTFQDISAAALIGADNSAAAWGDYNNDGKLDIIITGASSPTTSTTNIYRNDAIVANTVPTTPATLTSAPGAVSQSRVLSWAKSTDAQTATQDGLNYNIYISTTPGQANVKPAMSNISNGFRRIVKTGNTGSLNSATIKGLQTNVPYYWSVQAVDGAYAGSPFAPEQTFTIIALQPQTITFNNITAIYGDADFAPGATTTSGLPISYSSDNPAVATIVAGQIHIVGPGTANITASQAGNAAYDPAADVVRTLTVSKKTLTVTADDITITFGDTPPATSTYVISGGFVGGDDESVFTTPVNIVRDVATDAGQYNIVVSGASAVNYDFNYVPGSFIILPKTSNITFNALPTKVYGDADFNPGATVDNGLQVTYVSSDPLVATIENGLIHIVGAGTVTITASQAGNNNYEAATDVDQTLTIGKKMLTVTADNKTIDYGQPLPMLTYTVTGFIPGESEFALLTPVFITTDANGDIGVHNITVSGATADNYDINYVQAHLTIQKATINITFPTLPVKTYGDASFAPGATISNGLPITYSSNNSSVATIVGGNIQITGAGTTTITAHQAGDGNYNPSPDVPLTLTVNKKQLTVTADNKTINFGEALPTFTYTITGFITGETETVLTTPVNITGSGTNVGTYPITVSGAAAANYDFTYQAGTLTIQKATAQISFNSLPVKTYGDADFAPGATIPNGLPITYSSSNSSVATIVAGNIHITGAGTTTITAHQVGDGNYNAATDVPVTLTVNKKQLTVTAENKTINLGDPLPTFTYTITGFVPGETEAVFTTPISISGTGSSVGTYPITASGAAAANYSFSYQPGILTILKGTVQISFSALPVKTYGDADFAPGATIPSGLPITYSSSNSSVATIVAGNIHITGAGTTTITAHQAGDANYNPATDVPVTFTVNKKQLTVTADNKTINFGDALPTFTYTITGFVPGETAAVLTTPVSITATGTNVGTYPITASGAGAANYDFVYQPGILTIQKATAQISFSNLPVKTYGDADFAPGATIPNGLPITYTSSNAGVATIVGNNIHITGAGTTTITAKQAGDNNYNPAADVSVTLTVNKKQLTVTADNKTISFGDPLPTFTYIISGFVPGETAAVFTTPVSITATGSNAGTYPITASGAAAANYDFTYQPGTLTILKGTAQINFPTLPVKTYGDADFNPGATIPSGLPITYTSSNTGVASIVGNNIHITGAGTTTITAKQAGDQNYNPATDLSVTFTVNKKQLTVTADNKTISYGEPLPTLTYTIAGLVNGETQAVFSTPVTITTDATTAIGIYTITVSGAAAANYSFIYQQGTLTVQKATAQINFTNLPAKTYGDANFNPGATISSGLPITYTSANANVATIAGGNIHIVGAGTSVITAKQAGNANYNPATDVSVTLTVNKKVLTVTADNKTKIFGEPNPAFTYTITGFVFGETEAVFTTPVSITATGTNAGNYPITASGAAAANYTFNYVTGTLTIQKTTQTITFPALPAKTYGNADFAPGATATSGLPITYTSSDPNIATIVGGNIHITGAGTVTITATQAGDGNYNAATPVVQTLVIAKATQTIQFGPMMKRSAGEPPFDPGATASSGLPITYVIENTTIATVNGNMVSALKAGITKVTATQPGNNNYEAATPVAQDLEVTGMIGYLKVNDAVTPNGDGINDFLTIEGIRQYPDNQLYISNAQGKIVFEARGYNNTGNVFKGLGKKGEKLSKGVYYYVLIYQGTKESGFFVLEY</sequence>
<keyword evidence="1 2" id="KW-0732">Signal</keyword>
<dbReference type="InterPro" id="IPR013517">
    <property type="entry name" value="FG-GAP"/>
</dbReference>
<dbReference type="Pfam" id="PF18676">
    <property type="entry name" value="MBG_2"/>
    <property type="match status" value="8"/>
</dbReference>
<dbReference type="PANTHER" id="PTHR44103:SF1">
    <property type="entry name" value="PROPROTEIN CONVERTASE P"/>
    <property type="match status" value="1"/>
</dbReference>
<evidence type="ECO:0000313" key="5">
    <source>
        <dbReference type="Proteomes" id="UP000185003"/>
    </source>
</evidence>
<evidence type="ECO:0000259" key="3">
    <source>
        <dbReference type="PROSITE" id="PS50853"/>
    </source>
</evidence>
<dbReference type="Gene3D" id="2.130.10.130">
    <property type="entry name" value="Integrin alpha, N-terminal"/>
    <property type="match status" value="2"/>
</dbReference>
<dbReference type="SUPFAM" id="SSF49373">
    <property type="entry name" value="Invasin/intimin cell-adhesion fragments"/>
    <property type="match status" value="5"/>
</dbReference>
<feature type="chain" id="PRO_5011980568" evidence="2">
    <location>
        <begin position="30"/>
        <end position="2071"/>
    </location>
</feature>
<dbReference type="InterPro" id="IPR008964">
    <property type="entry name" value="Invasin/intimin_cell_adhesion"/>
</dbReference>
<dbReference type="Gene3D" id="2.60.40.10">
    <property type="entry name" value="Immunoglobulins"/>
    <property type="match status" value="1"/>
</dbReference>
<organism evidence="4 5">
    <name type="scientific">Chitinophaga niabensis</name>
    <dbReference type="NCBI Taxonomy" id="536979"/>
    <lineage>
        <taxon>Bacteria</taxon>
        <taxon>Pseudomonadati</taxon>
        <taxon>Bacteroidota</taxon>
        <taxon>Chitinophagia</taxon>
        <taxon>Chitinophagales</taxon>
        <taxon>Chitinophagaceae</taxon>
        <taxon>Chitinophaga</taxon>
    </lineage>
</organism>
<dbReference type="STRING" id="536979.SAMN04488055_4156"/>
<name>A0A1N6JLL7_9BACT</name>
<dbReference type="Pfam" id="PF13517">
    <property type="entry name" value="FG-GAP_3"/>
    <property type="match status" value="4"/>
</dbReference>
<dbReference type="PROSITE" id="PS50853">
    <property type="entry name" value="FN3"/>
    <property type="match status" value="1"/>
</dbReference>
<evidence type="ECO:0000256" key="2">
    <source>
        <dbReference type="SAM" id="SignalP"/>
    </source>
</evidence>
<dbReference type="SUPFAM" id="SSF69318">
    <property type="entry name" value="Integrin alpha N-terminal domain"/>
    <property type="match status" value="1"/>
</dbReference>
<proteinExistence type="predicted"/>
<reference evidence="4 5" key="1">
    <citation type="submission" date="2016-11" db="EMBL/GenBank/DDBJ databases">
        <authorList>
            <person name="Jaros S."/>
            <person name="Januszkiewicz K."/>
            <person name="Wedrychowicz H."/>
        </authorList>
    </citation>
    <scope>NUCLEOTIDE SEQUENCE [LARGE SCALE GENOMIC DNA]</scope>
    <source>
        <strain evidence="4 5">DSM 24787</strain>
    </source>
</reference>
<keyword evidence="5" id="KW-1185">Reference proteome</keyword>
<dbReference type="Pfam" id="PF13585">
    <property type="entry name" value="CHU_C"/>
    <property type="match status" value="1"/>
</dbReference>
<gene>
    <name evidence="4" type="ORF">SAMN04488055_4156</name>
</gene>
<feature type="signal peptide" evidence="2">
    <location>
        <begin position="1"/>
        <end position="29"/>
    </location>
</feature>
<dbReference type="SUPFAM" id="SSF49265">
    <property type="entry name" value="Fibronectin type III"/>
    <property type="match status" value="1"/>
</dbReference>